<evidence type="ECO:0000256" key="2">
    <source>
        <dbReference type="ARBA" id="ARBA00022691"/>
    </source>
</evidence>
<dbReference type="PANTHER" id="PTHR43409">
    <property type="entry name" value="ANAEROBIC MAGNESIUM-PROTOPORPHYRIN IX MONOMETHYL ESTER CYCLASE-RELATED"/>
    <property type="match status" value="1"/>
</dbReference>
<comment type="cofactor">
    <cofactor evidence="1">
        <name>[4Fe-4S] cluster</name>
        <dbReference type="ChEBI" id="CHEBI:49883"/>
    </cofactor>
</comment>
<feature type="domain" description="Radical SAM core" evidence="6">
    <location>
        <begin position="1"/>
        <end position="224"/>
    </location>
</feature>
<keyword evidence="5" id="KW-0411">Iron-sulfur</keyword>
<keyword evidence="2" id="KW-0949">S-adenosyl-L-methionine</keyword>
<dbReference type="OrthoDB" id="9777636at2"/>
<dbReference type="InterPro" id="IPR013785">
    <property type="entry name" value="Aldolase_TIM"/>
</dbReference>
<dbReference type="SUPFAM" id="SSF102114">
    <property type="entry name" value="Radical SAM enzymes"/>
    <property type="match status" value="1"/>
</dbReference>
<dbReference type="STRING" id="120956.SAMN05421791_101196"/>
<dbReference type="SMART" id="SM00729">
    <property type="entry name" value="Elp3"/>
    <property type="match status" value="1"/>
</dbReference>
<gene>
    <name evidence="7" type="ORF">SAMN05421791_101196</name>
</gene>
<name>A0A1G7PE52_9LACT</name>
<evidence type="ECO:0000256" key="5">
    <source>
        <dbReference type="ARBA" id="ARBA00023014"/>
    </source>
</evidence>
<dbReference type="InterPro" id="IPR051198">
    <property type="entry name" value="BchE-like"/>
</dbReference>
<proteinExistence type="predicted"/>
<dbReference type="GO" id="GO:0046872">
    <property type="term" value="F:metal ion binding"/>
    <property type="evidence" value="ECO:0007669"/>
    <property type="project" value="UniProtKB-KW"/>
</dbReference>
<dbReference type="Proteomes" id="UP000199708">
    <property type="component" value="Unassembled WGS sequence"/>
</dbReference>
<reference evidence="7 8" key="1">
    <citation type="submission" date="2016-10" db="EMBL/GenBank/DDBJ databases">
        <authorList>
            <person name="de Groot N.N."/>
        </authorList>
    </citation>
    <scope>NUCLEOTIDE SEQUENCE [LARGE SCALE GENOMIC DNA]</scope>
    <source>
        <strain evidence="7 8">ATCC BAA-466</strain>
    </source>
</reference>
<accession>A0A1G7PE52</accession>
<dbReference type="AlphaFoldDB" id="A0A1G7PE52"/>
<evidence type="ECO:0000256" key="3">
    <source>
        <dbReference type="ARBA" id="ARBA00022723"/>
    </source>
</evidence>
<dbReference type="GO" id="GO:0003824">
    <property type="term" value="F:catalytic activity"/>
    <property type="evidence" value="ECO:0007669"/>
    <property type="project" value="InterPro"/>
</dbReference>
<dbReference type="PANTHER" id="PTHR43409:SF4">
    <property type="entry name" value="RADICAL SAM SUPERFAMILY PROTEIN"/>
    <property type="match status" value="1"/>
</dbReference>
<dbReference type="InterPro" id="IPR006638">
    <property type="entry name" value="Elp3/MiaA/NifB-like_rSAM"/>
</dbReference>
<evidence type="ECO:0000313" key="8">
    <source>
        <dbReference type="Proteomes" id="UP000199708"/>
    </source>
</evidence>
<keyword evidence="4" id="KW-0408">Iron</keyword>
<evidence type="ECO:0000256" key="4">
    <source>
        <dbReference type="ARBA" id="ARBA00023004"/>
    </source>
</evidence>
<dbReference type="PROSITE" id="PS51918">
    <property type="entry name" value="RADICAL_SAM"/>
    <property type="match status" value="1"/>
</dbReference>
<keyword evidence="3" id="KW-0479">Metal-binding</keyword>
<sequence length="278" mass="31934">MIDTYNKFYDLLITQCDYFSIPLLNNIQTSIETENMLPHNFQENQVDSKTKKILLESKQLLKVDTENLAQIIKKIKLSFKELEHLTAIITGSDLLNTSEEDLVELRKAGLDHFTLLIETGSDTLLKFHKKPLSLNQQKIALKKLEKVGINFSLGVIIGYGGVALSENNAIETAKFINQLKVREIILLAFNHESLSRLTEDQQELFEMLSDRQILEEELMLLNHLQIETIINSSATSDIIEVGAKLPNEKEKLIKKIENRLFEWKEEEPNVVKAFFDSF</sequence>
<dbReference type="RefSeq" id="WP_090288900.1">
    <property type="nucleotide sequence ID" value="NZ_FNCK01000001.1"/>
</dbReference>
<evidence type="ECO:0000256" key="1">
    <source>
        <dbReference type="ARBA" id="ARBA00001966"/>
    </source>
</evidence>
<dbReference type="InterPro" id="IPR007197">
    <property type="entry name" value="rSAM"/>
</dbReference>
<protein>
    <recommendedName>
        <fullName evidence="6">Radical SAM core domain-containing protein</fullName>
    </recommendedName>
</protein>
<evidence type="ECO:0000313" key="7">
    <source>
        <dbReference type="EMBL" id="SDF83760.1"/>
    </source>
</evidence>
<dbReference type="InterPro" id="IPR058240">
    <property type="entry name" value="rSAM_sf"/>
</dbReference>
<organism evidence="7 8">
    <name type="scientific">Facklamia miroungae</name>
    <dbReference type="NCBI Taxonomy" id="120956"/>
    <lineage>
        <taxon>Bacteria</taxon>
        <taxon>Bacillati</taxon>
        <taxon>Bacillota</taxon>
        <taxon>Bacilli</taxon>
        <taxon>Lactobacillales</taxon>
        <taxon>Aerococcaceae</taxon>
        <taxon>Facklamia</taxon>
    </lineage>
</organism>
<dbReference type="Gene3D" id="3.20.20.70">
    <property type="entry name" value="Aldolase class I"/>
    <property type="match status" value="1"/>
</dbReference>
<keyword evidence="8" id="KW-1185">Reference proteome</keyword>
<dbReference type="GO" id="GO:0051536">
    <property type="term" value="F:iron-sulfur cluster binding"/>
    <property type="evidence" value="ECO:0007669"/>
    <property type="project" value="UniProtKB-KW"/>
</dbReference>
<evidence type="ECO:0000259" key="6">
    <source>
        <dbReference type="PROSITE" id="PS51918"/>
    </source>
</evidence>
<dbReference type="Pfam" id="PF04055">
    <property type="entry name" value="Radical_SAM"/>
    <property type="match status" value="1"/>
</dbReference>
<dbReference type="EMBL" id="FNCK01000001">
    <property type="protein sequence ID" value="SDF83760.1"/>
    <property type="molecule type" value="Genomic_DNA"/>
</dbReference>